<gene>
    <name evidence="1" type="ORF">RHP51_07505</name>
</gene>
<name>A0ABY9XXF1_9FLAO</name>
<dbReference type="Proteomes" id="UP001302806">
    <property type="component" value="Chromosome"/>
</dbReference>
<dbReference type="Pfam" id="PF10053">
    <property type="entry name" value="DUF2290"/>
    <property type="match status" value="1"/>
</dbReference>
<proteinExistence type="predicted"/>
<dbReference type="InterPro" id="IPR018742">
    <property type="entry name" value="DUF2290"/>
</dbReference>
<organism evidence="1 2">
    <name type="scientific">Thalassobellus suaedae</name>
    <dbReference type="NCBI Taxonomy" id="3074124"/>
    <lineage>
        <taxon>Bacteria</taxon>
        <taxon>Pseudomonadati</taxon>
        <taxon>Bacteroidota</taxon>
        <taxon>Flavobacteriia</taxon>
        <taxon>Flavobacteriales</taxon>
        <taxon>Flavobacteriaceae</taxon>
        <taxon>Thalassobellus</taxon>
    </lineage>
</organism>
<accession>A0ABY9XXF1</accession>
<dbReference type="RefSeq" id="WP_415866750.1">
    <property type="nucleotide sequence ID" value="NZ_CP134537.1"/>
</dbReference>
<evidence type="ECO:0000313" key="1">
    <source>
        <dbReference type="EMBL" id="WNH10492.1"/>
    </source>
</evidence>
<reference evidence="1 2" key="1">
    <citation type="submission" date="2023-09" db="EMBL/GenBank/DDBJ databases">
        <title>Thalassobella suaedae gen. nov., sp. nov., a marine bacterium of the family Flavobacteriaceae isolated from a halophyte Suaeda japonica.</title>
        <authorList>
            <person name="Lee S.Y."/>
            <person name="Hwang C.Y."/>
        </authorList>
    </citation>
    <scope>NUCLEOTIDE SEQUENCE [LARGE SCALE GENOMIC DNA]</scope>
    <source>
        <strain evidence="1 2">HL-DH14</strain>
    </source>
</reference>
<evidence type="ECO:0000313" key="2">
    <source>
        <dbReference type="Proteomes" id="UP001302806"/>
    </source>
</evidence>
<sequence>MTLSNYNISFSQIEKFLEEINLFKNSGIKNINKVGVSKKFIHASIKENYNIIHKAGLDNFDYDFLLNDDSFFQFEFKQKKNIEIRYAYYQNPSEFIGYDEFVRGILEADGEHKETIEETIEEIGDMFYEEYEQHLSELNFKSNYITFRYDSDFKNYNPQVHSVSHLHVGHDNTIRIPFKKFISPMTFVLFVIKQAYYLKWKDLIKNKSELVENCLKNSIHGESTIVNEYWHELEEFELYIS</sequence>
<protein>
    <submittedName>
        <fullName evidence="1">DUF2290 domain-containing protein</fullName>
    </submittedName>
</protein>
<dbReference type="EMBL" id="CP134537">
    <property type="protein sequence ID" value="WNH10492.1"/>
    <property type="molecule type" value="Genomic_DNA"/>
</dbReference>